<dbReference type="EMBL" id="CADEAL010004115">
    <property type="protein sequence ID" value="CAB1452107.1"/>
    <property type="molecule type" value="Genomic_DNA"/>
</dbReference>
<name>A0A9N7VG30_PLEPL</name>
<sequence length="186" mass="20665">MACADVNLEIQRADEESFSLNQVERPLVQQYKAVELVPEVKGPLHNLLQKQPAVLGSLQMMSGFLSVGVGIFFAVTQEMRESLFTMFRLSHLTGVIFIFAGAVSNLLFKYPGLLPLSFGVNFAGIIAAVVAACLISVDLVHWHPMNDMHLLHLRIEVLELCVMGLEVFLSAILCFFFVKEKRAKSP</sequence>
<keyword evidence="1" id="KW-0472">Membrane</keyword>
<keyword evidence="1" id="KW-1133">Transmembrane helix</keyword>
<comment type="caution">
    <text evidence="2">The sequence shown here is derived from an EMBL/GenBank/DDBJ whole genome shotgun (WGS) entry which is preliminary data.</text>
</comment>
<dbReference type="AlphaFoldDB" id="A0A9N7VG30"/>
<gene>
    <name evidence="2" type="ORF">PLEPLA_LOCUS39846</name>
</gene>
<organism evidence="2 3">
    <name type="scientific">Pleuronectes platessa</name>
    <name type="common">European plaice</name>
    <dbReference type="NCBI Taxonomy" id="8262"/>
    <lineage>
        <taxon>Eukaryota</taxon>
        <taxon>Metazoa</taxon>
        <taxon>Chordata</taxon>
        <taxon>Craniata</taxon>
        <taxon>Vertebrata</taxon>
        <taxon>Euteleostomi</taxon>
        <taxon>Actinopterygii</taxon>
        <taxon>Neopterygii</taxon>
        <taxon>Teleostei</taxon>
        <taxon>Neoteleostei</taxon>
        <taxon>Acanthomorphata</taxon>
        <taxon>Carangaria</taxon>
        <taxon>Pleuronectiformes</taxon>
        <taxon>Pleuronectoidei</taxon>
        <taxon>Pleuronectidae</taxon>
        <taxon>Pleuronectes</taxon>
    </lineage>
</organism>
<evidence type="ECO:0000256" key="1">
    <source>
        <dbReference type="SAM" id="Phobius"/>
    </source>
</evidence>
<proteinExistence type="predicted"/>
<feature type="transmembrane region" description="Helical" evidence="1">
    <location>
        <begin position="114"/>
        <end position="137"/>
    </location>
</feature>
<dbReference type="Proteomes" id="UP001153269">
    <property type="component" value="Unassembled WGS sequence"/>
</dbReference>
<keyword evidence="1" id="KW-0812">Transmembrane</keyword>
<feature type="transmembrane region" description="Helical" evidence="1">
    <location>
        <begin position="157"/>
        <end position="178"/>
    </location>
</feature>
<evidence type="ECO:0000313" key="2">
    <source>
        <dbReference type="EMBL" id="CAB1452107.1"/>
    </source>
</evidence>
<protein>
    <submittedName>
        <fullName evidence="2">Uncharacterized protein</fullName>
    </submittedName>
</protein>
<keyword evidence="3" id="KW-1185">Reference proteome</keyword>
<evidence type="ECO:0000313" key="3">
    <source>
        <dbReference type="Proteomes" id="UP001153269"/>
    </source>
</evidence>
<feature type="transmembrane region" description="Helical" evidence="1">
    <location>
        <begin position="53"/>
        <end position="75"/>
    </location>
</feature>
<accession>A0A9N7VG30</accession>
<reference evidence="2" key="1">
    <citation type="submission" date="2020-03" db="EMBL/GenBank/DDBJ databases">
        <authorList>
            <person name="Weist P."/>
        </authorList>
    </citation>
    <scope>NUCLEOTIDE SEQUENCE</scope>
</reference>
<feature type="transmembrane region" description="Helical" evidence="1">
    <location>
        <begin position="87"/>
        <end position="108"/>
    </location>
</feature>